<evidence type="ECO:0000313" key="3">
    <source>
        <dbReference type="Proteomes" id="UP001500683"/>
    </source>
</evidence>
<accession>A0ABP7VH12</accession>
<evidence type="ECO:0000256" key="1">
    <source>
        <dbReference type="SAM" id="MobiDB-lite"/>
    </source>
</evidence>
<comment type="caution">
    <text evidence="2">The sequence shown here is derived from an EMBL/GenBank/DDBJ whole genome shotgun (WGS) entry which is preliminary data.</text>
</comment>
<name>A0ABP7VH12_9ACTN</name>
<gene>
    <name evidence="2" type="ORF">GCM10022214_21990</name>
</gene>
<reference evidence="3" key="1">
    <citation type="journal article" date="2019" name="Int. J. Syst. Evol. Microbiol.">
        <title>The Global Catalogue of Microorganisms (GCM) 10K type strain sequencing project: providing services to taxonomists for standard genome sequencing and annotation.</title>
        <authorList>
            <consortium name="The Broad Institute Genomics Platform"/>
            <consortium name="The Broad Institute Genome Sequencing Center for Infectious Disease"/>
            <person name="Wu L."/>
            <person name="Ma J."/>
        </authorList>
    </citation>
    <scope>NUCLEOTIDE SEQUENCE [LARGE SCALE GENOMIC DNA]</scope>
    <source>
        <strain evidence="3">JCM 16702</strain>
    </source>
</reference>
<organism evidence="2 3">
    <name type="scientific">Actinomadura miaoliensis</name>
    <dbReference type="NCBI Taxonomy" id="430685"/>
    <lineage>
        <taxon>Bacteria</taxon>
        <taxon>Bacillati</taxon>
        <taxon>Actinomycetota</taxon>
        <taxon>Actinomycetes</taxon>
        <taxon>Streptosporangiales</taxon>
        <taxon>Thermomonosporaceae</taxon>
        <taxon>Actinomadura</taxon>
    </lineage>
</organism>
<evidence type="ECO:0000313" key="2">
    <source>
        <dbReference type="EMBL" id="GAA4067042.1"/>
    </source>
</evidence>
<dbReference type="Proteomes" id="UP001500683">
    <property type="component" value="Unassembled WGS sequence"/>
</dbReference>
<feature type="region of interest" description="Disordered" evidence="1">
    <location>
        <begin position="1"/>
        <end position="68"/>
    </location>
</feature>
<proteinExistence type="predicted"/>
<protein>
    <submittedName>
        <fullName evidence="2">Uncharacterized protein</fullName>
    </submittedName>
</protein>
<dbReference type="EMBL" id="BAAAZG010000012">
    <property type="protein sequence ID" value="GAA4067042.1"/>
    <property type="molecule type" value="Genomic_DNA"/>
</dbReference>
<sequence length="83" mass="8764">MPAPAITQDTTAAGPAPRAAYSDPNSQPEPMIEPREKNISGISPTSRLSPPPFADAGRRAIFPPGDLRGRTLSRTVLTVRGGR</sequence>
<keyword evidence="3" id="KW-1185">Reference proteome</keyword>